<keyword evidence="4 7" id="KW-1133">Transmembrane helix</keyword>
<evidence type="ECO:0000256" key="2">
    <source>
        <dbReference type="ARBA" id="ARBA00022475"/>
    </source>
</evidence>
<reference evidence="10" key="2">
    <citation type="submission" date="2022-02" db="EMBL/GenBank/DDBJ databases">
        <authorList>
            <person name="Elcheninov A.G."/>
            <person name="Sorokin D.Y."/>
            <person name="Kublanov I.V."/>
        </authorList>
    </citation>
    <scope>NUCLEOTIDE SEQUENCE</scope>
    <source>
        <strain evidence="10">AArc-St2</strain>
    </source>
</reference>
<dbReference type="PANTHER" id="PTHR30572:SF4">
    <property type="entry name" value="ABC TRANSPORTER PERMEASE YTRF"/>
    <property type="match status" value="1"/>
</dbReference>
<evidence type="ECO:0000313" key="11">
    <source>
        <dbReference type="Proteomes" id="UP001203207"/>
    </source>
</evidence>
<sequence length="391" mass="40946">MASGSTTTAERLQHELKRLIPAVKMARRNLTRNTLRTALAALGVLIGVFAIASLGLFGNILALSASAELGGIGNQLIITPNEDAGVTGLDIRDVDAVTRAVGTDGTAVPLLTTSGLLSASGGQTFGQVYGADNPAALFTAREGTIPDRHRQGAIVGGDVAETLDLRIGSAIEVESSRYRVIAILESEELLTPVNPNSAVILPEAAFAQRSYDQIVVQAQSGESASVIAERVRTQLNSREERVSVFELSSILETIDEFFSLLNQFLLGIAGISLVVAGVSIFNVMLMSTTERRQEIGVLRAVGVQKGDVLRVLLAEAVLLGVIGGLFGALFAGLAAIGLVFIAPIGFDVVLVASNAVYLFGAFVFGVIVCLLSGLYPAYKAATLRPVEALRG</sequence>
<feature type="transmembrane region" description="Helical" evidence="7">
    <location>
        <begin position="356"/>
        <end position="375"/>
    </location>
</feature>
<evidence type="ECO:0000256" key="4">
    <source>
        <dbReference type="ARBA" id="ARBA00022989"/>
    </source>
</evidence>
<dbReference type="Proteomes" id="UP001203207">
    <property type="component" value="Unassembled WGS sequence"/>
</dbReference>
<keyword evidence="2" id="KW-1003">Cell membrane</keyword>
<evidence type="ECO:0000313" key="10">
    <source>
        <dbReference type="EMBL" id="MCL9815676.1"/>
    </source>
</evidence>
<evidence type="ECO:0000256" key="5">
    <source>
        <dbReference type="ARBA" id="ARBA00023136"/>
    </source>
</evidence>
<dbReference type="GO" id="GO:0005886">
    <property type="term" value="C:plasma membrane"/>
    <property type="evidence" value="ECO:0007669"/>
    <property type="project" value="UniProtKB-SubCell"/>
</dbReference>
<feature type="transmembrane region" description="Helical" evidence="7">
    <location>
        <begin position="317"/>
        <end position="344"/>
    </location>
</feature>
<proteinExistence type="inferred from homology"/>
<evidence type="ECO:0000259" key="8">
    <source>
        <dbReference type="Pfam" id="PF02687"/>
    </source>
</evidence>
<gene>
    <name evidence="10" type="ORF">AArcSt2_01840</name>
</gene>
<dbReference type="InterPro" id="IPR003838">
    <property type="entry name" value="ABC3_permease_C"/>
</dbReference>
<feature type="transmembrane region" description="Helical" evidence="7">
    <location>
        <begin position="264"/>
        <end position="285"/>
    </location>
</feature>
<name>A0AAE3FUZ6_9EURY</name>
<evidence type="ECO:0000256" key="1">
    <source>
        <dbReference type="ARBA" id="ARBA00004651"/>
    </source>
</evidence>
<evidence type="ECO:0000256" key="7">
    <source>
        <dbReference type="SAM" id="Phobius"/>
    </source>
</evidence>
<dbReference type="RefSeq" id="WP_250582543.1">
    <property type="nucleotide sequence ID" value="NZ_JAKRVX010000001.1"/>
</dbReference>
<keyword evidence="3 7" id="KW-0812">Transmembrane</keyword>
<reference evidence="10" key="1">
    <citation type="journal article" date="2022" name="Syst. Appl. Microbiol.">
        <title>Natronocalculus amylovorans gen. nov., sp. nov., and Natranaeroarchaeum aerophilus sp. nov., dominant culturable amylolytic natronoarchaea from hypersaline soda lakes in southwestern Siberia.</title>
        <authorList>
            <person name="Sorokin D.Y."/>
            <person name="Elcheninov A.G."/>
            <person name="Khizhniak T.V."/>
            <person name="Koenen M."/>
            <person name="Bale N.J."/>
            <person name="Damste J.S.S."/>
            <person name="Kublanov I.V."/>
        </authorList>
    </citation>
    <scope>NUCLEOTIDE SEQUENCE</scope>
    <source>
        <strain evidence="10">AArc-St2</strain>
    </source>
</reference>
<dbReference type="InterPro" id="IPR050250">
    <property type="entry name" value="Macrolide_Exporter_MacB"/>
</dbReference>
<dbReference type="AlphaFoldDB" id="A0AAE3FUZ6"/>
<feature type="domain" description="MacB-like periplasmic core" evidence="9">
    <location>
        <begin position="37"/>
        <end position="233"/>
    </location>
</feature>
<feature type="domain" description="ABC3 transporter permease C-terminal" evidence="8">
    <location>
        <begin position="268"/>
        <end position="383"/>
    </location>
</feature>
<keyword evidence="11" id="KW-1185">Reference proteome</keyword>
<feature type="transmembrane region" description="Helical" evidence="7">
    <location>
        <begin position="34"/>
        <end position="57"/>
    </location>
</feature>
<accession>A0AAE3FUZ6</accession>
<comment type="similarity">
    <text evidence="6">Belongs to the ABC-4 integral membrane protein family.</text>
</comment>
<dbReference type="PANTHER" id="PTHR30572">
    <property type="entry name" value="MEMBRANE COMPONENT OF TRANSPORTER-RELATED"/>
    <property type="match status" value="1"/>
</dbReference>
<evidence type="ECO:0000259" key="9">
    <source>
        <dbReference type="Pfam" id="PF12704"/>
    </source>
</evidence>
<dbReference type="Pfam" id="PF12704">
    <property type="entry name" value="MacB_PCD"/>
    <property type="match status" value="1"/>
</dbReference>
<dbReference type="InterPro" id="IPR025857">
    <property type="entry name" value="MacB_PCD"/>
</dbReference>
<evidence type="ECO:0000256" key="6">
    <source>
        <dbReference type="ARBA" id="ARBA00038076"/>
    </source>
</evidence>
<protein>
    <submittedName>
        <fullName evidence="10">ABC transporter permease</fullName>
    </submittedName>
</protein>
<dbReference type="GO" id="GO:0022857">
    <property type="term" value="F:transmembrane transporter activity"/>
    <property type="evidence" value="ECO:0007669"/>
    <property type="project" value="TreeGrafter"/>
</dbReference>
<comment type="subcellular location">
    <subcellularLocation>
        <location evidence="1">Cell membrane</location>
        <topology evidence="1">Multi-pass membrane protein</topology>
    </subcellularLocation>
</comment>
<dbReference type="Pfam" id="PF02687">
    <property type="entry name" value="FtsX"/>
    <property type="match status" value="1"/>
</dbReference>
<keyword evidence="5 7" id="KW-0472">Membrane</keyword>
<comment type="caution">
    <text evidence="10">The sequence shown here is derived from an EMBL/GenBank/DDBJ whole genome shotgun (WGS) entry which is preliminary data.</text>
</comment>
<evidence type="ECO:0000256" key="3">
    <source>
        <dbReference type="ARBA" id="ARBA00022692"/>
    </source>
</evidence>
<dbReference type="EMBL" id="JAKRVX010000001">
    <property type="protein sequence ID" value="MCL9815676.1"/>
    <property type="molecule type" value="Genomic_DNA"/>
</dbReference>
<organism evidence="10 11">
    <name type="scientific">Natronocalculus amylovorans</name>
    <dbReference type="NCBI Taxonomy" id="2917812"/>
    <lineage>
        <taxon>Archaea</taxon>
        <taxon>Methanobacteriati</taxon>
        <taxon>Methanobacteriota</taxon>
        <taxon>Stenosarchaea group</taxon>
        <taxon>Halobacteria</taxon>
        <taxon>Halobacteriales</taxon>
        <taxon>Haloferacaceae</taxon>
        <taxon>Natronocalculus</taxon>
    </lineage>
</organism>